<keyword evidence="2" id="KW-1133">Transmembrane helix</keyword>
<organism evidence="4 5">
    <name type="scientific">Blepharisma stoltei</name>
    <dbReference type="NCBI Taxonomy" id="1481888"/>
    <lineage>
        <taxon>Eukaryota</taxon>
        <taxon>Sar</taxon>
        <taxon>Alveolata</taxon>
        <taxon>Ciliophora</taxon>
        <taxon>Postciliodesmatophora</taxon>
        <taxon>Heterotrichea</taxon>
        <taxon>Heterotrichida</taxon>
        <taxon>Blepharismidae</taxon>
        <taxon>Blepharisma</taxon>
    </lineage>
</organism>
<evidence type="ECO:0000256" key="2">
    <source>
        <dbReference type="SAM" id="Phobius"/>
    </source>
</evidence>
<dbReference type="CDD" id="cd09212">
    <property type="entry name" value="PUB"/>
    <property type="match status" value="1"/>
</dbReference>
<proteinExistence type="predicted"/>
<keyword evidence="2" id="KW-0472">Membrane</keyword>
<evidence type="ECO:0000259" key="3">
    <source>
        <dbReference type="Pfam" id="PF04695"/>
    </source>
</evidence>
<dbReference type="EMBL" id="CAJZBQ010000057">
    <property type="protein sequence ID" value="CAG9333666.1"/>
    <property type="molecule type" value="Genomic_DNA"/>
</dbReference>
<feature type="region of interest" description="Disordered" evidence="1">
    <location>
        <begin position="333"/>
        <end position="386"/>
    </location>
</feature>
<protein>
    <recommendedName>
        <fullName evidence="3">Peroxisome membrane anchor protein Pex14p N-terminal domain-containing protein</fullName>
    </recommendedName>
</protein>
<sequence length="412" mass="46495">MSEQRIQKALTFLKNPKIASMTHEKKIEFLRTKLPPQEMEEVLRRYKEGDDFSQFFDQNSQNNVPAQQIPAQIPQQLPPAVLQSPSVPAASSKWSFGLLGVVASAIIGAIGSAMFLNAQPKDKVRRRRNQPRHADSVSNSSDLDSQRESATNELVSQRSQGENQLLERLITQQAEAFEGLSKQIASLQFAIETLKRDQAQLMTQPNSQPQNSQEISEPVPAIKFKTKEEINEIFQEFLGNTTSADQKATALKNMRMWFQNMVNSPSDQNKNKINTTNMQYKNSIAGNKAAAGLLEAVGLILKGNIWEFNPIYVEPLRNLLDLVSEEISKMPPLPPPKFNSSQPWLPQKQESAKLEENKAKEEQDKKGLEEKNDNEKKEAEKIEEIKKEDTNIISVEEIKESEQTDQVAIQNA</sequence>
<dbReference type="InterPro" id="IPR006785">
    <property type="entry name" value="Pex14_N"/>
</dbReference>
<keyword evidence="2" id="KW-0812">Transmembrane</keyword>
<reference evidence="4" key="1">
    <citation type="submission" date="2021-09" db="EMBL/GenBank/DDBJ databases">
        <authorList>
            <consortium name="AG Swart"/>
            <person name="Singh M."/>
            <person name="Singh A."/>
            <person name="Seah K."/>
            <person name="Emmerich C."/>
        </authorList>
    </citation>
    <scope>NUCLEOTIDE SEQUENCE</scope>
    <source>
        <strain evidence="4">ATCC30299</strain>
    </source>
</reference>
<keyword evidence="5" id="KW-1185">Reference proteome</keyword>
<dbReference type="SUPFAM" id="SSF143503">
    <property type="entry name" value="PUG domain-like"/>
    <property type="match status" value="1"/>
</dbReference>
<feature type="compositionally biased region" description="Polar residues" evidence="1">
    <location>
        <begin position="136"/>
        <end position="159"/>
    </location>
</feature>
<feature type="transmembrane region" description="Helical" evidence="2">
    <location>
        <begin position="94"/>
        <end position="118"/>
    </location>
</feature>
<dbReference type="Pfam" id="PF04695">
    <property type="entry name" value="Pex14_N"/>
    <property type="match status" value="1"/>
</dbReference>
<dbReference type="Proteomes" id="UP001162131">
    <property type="component" value="Unassembled WGS sequence"/>
</dbReference>
<dbReference type="Gene3D" id="1.10.10.10">
    <property type="entry name" value="Winged helix-like DNA-binding domain superfamily/Winged helix DNA-binding domain"/>
    <property type="match status" value="1"/>
</dbReference>
<comment type="caution">
    <text evidence="4">The sequence shown here is derived from an EMBL/GenBank/DDBJ whole genome shotgun (WGS) entry which is preliminary data.</text>
</comment>
<feature type="domain" description="Peroxisome membrane anchor protein Pex14p N-terminal" evidence="3">
    <location>
        <begin position="2"/>
        <end position="44"/>
    </location>
</feature>
<feature type="region of interest" description="Disordered" evidence="1">
    <location>
        <begin position="121"/>
        <end position="159"/>
    </location>
</feature>
<gene>
    <name evidence="4" type="ORF">BSTOLATCC_MIC59483</name>
</gene>
<evidence type="ECO:0000256" key="1">
    <source>
        <dbReference type="SAM" id="MobiDB-lite"/>
    </source>
</evidence>
<name>A0AAU9K281_9CILI</name>
<dbReference type="InterPro" id="IPR036339">
    <property type="entry name" value="PUB-like_dom_sf"/>
</dbReference>
<accession>A0AAU9K281</accession>
<evidence type="ECO:0000313" key="5">
    <source>
        <dbReference type="Proteomes" id="UP001162131"/>
    </source>
</evidence>
<dbReference type="InterPro" id="IPR036388">
    <property type="entry name" value="WH-like_DNA-bd_sf"/>
</dbReference>
<feature type="compositionally biased region" description="Basic and acidic residues" evidence="1">
    <location>
        <begin position="350"/>
        <end position="386"/>
    </location>
</feature>
<evidence type="ECO:0000313" key="4">
    <source>
        <dbReference type="EMBL" id="CAG9333666.1"/>
    </source>
</evidence>
<dbReference type="AlphaFoldDB" id="A0AAU9K281"/>